<organism evidence="2 3">
    <name type="scientific">Labrys monachus</name>
    <dbReference type="NCBI Taxonomy" id="217067"/>
    <lineage>
        <taxon>Bacteria</taxon>
        <taxon>Pseudomonadati</taxon>
        <taxon>Pseudomonadota</taxon>
        <taxon>Alphaproteobacteria</taxon>
        <taxon>Hyphomicrobiales</taxon>
        <taxon>Xanthobacteraceae</taxon>
        <taxon>Labrys</taxon>
    </lineage>
</organism>
<gene>
    <name evidence="2" type="ORF">J3R73_004992</name>
</gene>
<sequence>MKSNIIKRSVKIDGRSTSISLENAFWEELKRIAAEKNITTYRLVTDISVDSPHFNLSSAIRLFVLEHARRNRRAKAET</sequence>
<comment type="caution">
    <text evidence="2">The sequence shown here is derived from an EMBL/GenBank/DDBJ whole genome shotgun (WGS) entry which is preliminary data.</text>
</comment>
<keyword evidence="3" id="KW-1185">Reference proteome</keyword>
<feature type="domain" description="Ribbon-helix-helix" evidence="1">
    <location>
        <begin position="6"/>
        <end position="67"/>
    </location>
</feature>
<dbReference type="Proteomes" id="UP001237448">
    <property type="component" value="Unassembled WGS sequence"/>
</dbReference>
<dbReference type="InterPro" id="IPR027373">
    <property type="entry name" value="RHH_dom"/>
</dbReference>
<dbReference type="RefSeq" id="WP_307433667.1">
    <property type="nucleotide sequence ID" value="NZ_JAUSVK010000001.1"/>
</dbReference>
<dbReference type="Gene3D" id="1.10.3990.20">
    <property type="entry name" value="protein bp1543"/>
    <property type="match status" value="1"/>
</dbReference>
<dbReference type="Pfam" id="PF13467">
    <property type="entry name" value="RHH_4"/>
    <property type="match status" value="1"/>
</dbReference>
<reference evidence="2 3" key="1">
    <citation type="submission" date="2023-07" db="EMBL/GenBank/DDBJ databases">
        <title>Genomic Encyclopedia of Type Strains, Phase IV (KMG-IV): sequencing the most valuable type-strain genomes for metagenomic binning, comparative biology and taxonomic classification.</title>
        <authorList>
            <person name="Goeker M."/>
        </authorList>
    </citation>
    <scope>NUCLEOTIDE SEQUENCE [LARGE SCALE GENOMIC DNA]</scope>
    <source>
        <strain evidence="2 3">DSM 5896</strain>
    </source>
</reference>
<evidence type="ECO:0000313" key="3">
    <source>
        <dbReference type="Proteomes" id="UP001237448"/>
    </source>
</evidence>
<evidence type="ECO:0000313" key="2">
    <source>
        <dbReference type="EMBL" id="MDQ0395200.1"/>
    </source>
</evidence>
<accession>A0ABU0FKR3</accession>
<dbReference type="InterPro" id="IPR038268">
    <property type="entry name" value="RHH_sf"/>
</dbReference>
<evidence type="ECO:0000259" key="1">
    <source>
        <dbReference type="Pfam" id="PF13467"/>
    </source>
</evidence>
<protein>
    <submittedName>
        <fullName evidence="2">DNA-binding ribbon-helix-helix protein</fullName>
    </submittedName>
</protein>
<dbReference type="GO" id="GO:0003677">
    <property type="term" value="F:DNA binding"/>
    <property type="evidence" value="ECO:0007669"/>
    <property type="project" value="UniProtKB-KW"/>
</dbReference>
<keyword evidence="2" id="KW-0238">DNA-binding</keyword>
<dbReference type="EMBL" id="JAUSVK010000001">
    <property type="protein sequence ID" value="MDQ0395200.1"/>
    <property type="molecule type" value="Genomic_DNA"/>
</dbReference>
<name>A0ABU0FKR3_9HYPH</name>
<proteinExistence type="predicted"/>